<evidence type="ECO:0000313" key="1">
    <source>
        <dbReference type="EMBL" id="KAL0370158.1"/>
    </source>
</evidence>
<protein>
    <submittedName>
        <fullName evidence="1">Uncharacterized protein</fullName>
    </submittedName>
</protein>
<name>A0AAW2QR64_9LAMI</name>
<comment type="caution">
    <text evidence="1">The sequence shown here is derived from an EMBL/GenBank/DDBJ whole genome shotgun (WGS) entry which is preliminary data.</text>
</comment>
<accession>A0AAW2QR64</accession>
<reference evidence="1" key="2">
    <citation type="journal article" date="2024" name="Plant">
        <title>Genomic evolution and insights into agronomic trait innovations of Sesamum species.</title>
        <authorList>
            <person name="Miao H."/>
            <person name="Wang L."/>
            <person name="Qu L."/>
            <person name="Liu H."/>
            <person name="Sun Y."/>
            <person name="Le M."/>
            <person name="Wang Q."/>
            <person name="Wei S."/>
            <person name="Zheng Y."/>
            <person name="Lin W."/>
            <person name="Duan Y."/>
            <person name="Cao H."/>
            <person name="Xiong S."/>
            <person name="Wang X."/>
            <person name="Wei L."/>
            <person name="Li C."/>
            <person name="Ma Q."/>
            <person name="Ju M."/>
            <person name="Zhao R."/>
            <person name="Li G."/>
            <person name="Mu C."/>
            <person name="Tian Q."/>
            <person name="Mei H."/>
            <person name="Zhang T."/>
            <person name="Gao T."/>
            <person name="Zhang H."/>
        </authorList>
    </citation>
    <scope>NUCLEOTIDE SEQUENCE</scope>
    <source>
        <strain evidence="1">G01</strain>
    </source>
</reference>
<reference evidence="1" key="1">
    <citation type="submission" date="2020-06" db="EMBL/GenBank/DDBJ databases">
        <authorList>
            <person name="Li T."/>
            <person name="Hu X."/>
            <person name="Zhang T."/>
            <person name="Song X."/>
            <person name="Zhang H."/>
            <person name="Dai N."/>
            <person name="Sheng W."/>
            <person name="Hou X."/>
            <person name="Wei L."/>
        </authorList>
    </citation>
    <scope>NUCLEOTIDE SEQUENCE</scope>
    <source>
        <strain evidence="1">G01</strain>
        <tissue evidence="1">Leaf</tissue>
    </source>
</reference>
<sequence length="121" mass="13861">MRSSAWFRSPRGVEDDASYSRPAYSKLLELFCDAVSRPLAEDIERDLRERLLILQFVERFTRRLLPHGHYRNAYYVETRLQIVENGPVRPSGGQSAESCSFRYGISLRHRALGSVVPVSCA</sequence>
<dbReference type="EMBL" id="JACGWK010000002">
    <property type="protein sequence ID" value="KAL0370158.1"/>
    <property type="molecule type" value="Genomic_DNA"/>
</dbReference>
<proteinExistence type="predicted"/>
<organism evidence="1">
    <name type="scientific">Sesamum angustifolium</name>
    <dbReference type="NCBI Taxonomy" id="2727405"/>
    <lineage>
        <taxon>Eukaryota</taxon>
        <taxon>Viridiplantae</taxon>
        <taxon>Streptophyta</taxon>
        <taxon>Embryophyta</taxon>
        <taxon>Tracheophyta</taxon>
        <taxon>Spermatophyta</taxon>
        <taxon>Magnoliopsida</taxon>
        <taxon>eudicotyledons</taxon>
        <taxon>Gunneridae</taxon>
        <taxon>Pentapetalae</taxon>
        <taxon>asterids</taxon>
        <taxon>lamiids</taxon>
        <taxon>Lamiales</taxon>
        <taxon>Pedaliaceae</taxon>
        <taxon>Sesamum</taxon>
    </lineage>
</organism>
<dbReference type="AlphaFoldDB" id="A0AAW2QR64"/>
<gene>
    <name evidence="1" type="ORF">Sangu_0333900</name>
</gene>